<evidence type="ECO:0000313" key="1">
    <source>
        <dbReference type="EMBL" id="KZW01368.1"/>
    </source>
</evidence>
<dbReference type="Proteomes" id="UP000077266">
    <property type="component" value="Unassembled WGS sequence"/>
</dbReference>
<organism evidence="1 2">
    <name type="scientific">Exidia glandulosa HHB12029</name>
    <dbReference type="NCBI Taxonomy" id="1314781"/>
    <lineage>
        <taxon>Eukaryota</taxon>
        <taxon>Fungi</taxon>
        <taxon>Dikarya</taxon>
        <taxon>Basidiomycota</taxon>
        <taxon>Agaricomycotina</taxon>
        <taxon>Agaricomycetes</taxon>
        <taxon>Auriculariales</taxon>
        <taxon>Exidiaceae</taxon>
        <taxon>Exidia</taxon>
    </lineage>
</organism>
<protein>
    <submittedName>
        <fullName evidence="1">Uncharacterized protein</fullName>
    </submittedName>
</protein>
<gene>
    <name evidence="1" type="ORF">EXIGLDRAFT_692859</name>
</gene>
<dbReference type="AlphaFoldDB" id="A0A165NXT7"/>
<dbReference type="InParanoid" id="A0A165NXT7"/>
<reference evidence="1 2" key="1">
    <citation type="journal article" date="2016" name="Mol. Biol. Evol.">
        <title>Comparative Genomics of Early-Diverging Mushroom-Forming Fungi Provides Insights into the Origins of Lignocellulose Decay Capabilities.</title>
        <authorList>
            <person name="Nagy L.G."/>
            <person name="Riley R."/>
            <person name="Tritt A."/>
            <person name="Adam C."/>
            <person name="Daum C."/>
            <person name="Floudas D."/>
            <person name="Sun H."/>
            <person name="Yadav J.S."/>
            <person name="Pangilinan J."/>
            <person name="Larsson K.H."/>
            <person name="Matsuura K."/>
            <person name="Barry K."/>
            <person name="Labutti K."/>
            <person name="Kuo R."/>
            <person name="Ohm R.A."/>
            <person name="Bhattacharya S.S."/>
            <person name="Shirouzu T."/>
            <person name="Yoshinaga Y."/>
            <person name="Martin F.M."/>
            <person name="Grigoriev I.V."/>
            <person name="Hibbett D.S."/>
        </authorList>
    </citation>
    <scope>NUCLEOTIDE SEQUENCE [LARGE SCALE GENOMIC DNA]</scope>
    <source>
        <strain evidence="1 2">HHB12029</strain>
    </source>
</reference>
<accession>A0A165NXT7</accession>
<dbReference type="EMBL" id="KV425894">
    <property type="protein sequence ID" value="KZW01368.1"/>
    <property type="molecule type" value="Genomic_DNA"/>
</dbReference>
<keyword evidence="2" id="KW-1185">Reference proteome</keyword>
<name>A0A165NXT7_EXIGL</name>
<evidence type="ECO:0000313" key="2">
    <source>
        <dbReference type="Proteomes" id="UP000077266"/>
    </source>
</evidence>
<sequence>MQVMGATRSPEKESQSLRDYERAVFIQQQAHIFADCVPWIGTLAIFTRHWLQQDYWRTWTVQALPGGAVSLTEEIGRLGPHASPPAAPHKGPFRKLVNQILHHGNRSSMIVCRSTLSLQ</sequence>
<proteinExistence type="predicted"/>